<dbReference type="InterPro" id="IPR036259">
    <property type="entry name" value="MFS_trans_sf"/>
</dbReference>
<name>A0A895YQP8_9ACTN</name>
<sequence>MDAAPSAADTRRNVRKFQMIWAGQLCSAIGSSLTGFVLGVWVFQSTGSATQFAIIFMASTLPGVIVAPFAGAIVDRYDRRMLMVISNAAGGVVIAVLAALLWTDIIQVWHVYLTAAAAAVFGALHMTAFYAVTPQLVPKEKLGKANGLLQITQAARIAAPLVAGLLLATIGLRGVILIDLAASIFAILVLVLVPLRKELTNAPGADTNRSFLSDLGYGWTYLRSRSGLMALVLLFTGFNFCYAIAGVLVQPLILSFSNEVTLGILMFCGGAGFFAGSVLMSTWGGPKRRVRGILIILAIGGVVLALHGVAPSPWLIAVVAPLFLVTLPLLMGTSMALVQTKVEGEAMGRVIAAVRMAGQAAMPLAYVLAGPLADRVAEPAMADGAPLGDSVGSVIGAGPGRGIALIFWVVGLMLILLAIAGAASSKLRRLEEDLPDADHTAPATPPAAPEPEPEPELESAPEREPEAQRDPRAGTGSR</sequence>
<evidence type="ECO:0000256" key="4">
    <source>
        <dbReference type="ARBA" id="ARBA00022989"/>
    </source>
</evidence>
<accession>A0A895YQP8</accession>
<evidence type="ECO:0000256" key="5">
    <source>
        <dbReference type="ARBA" id="ARBA00023136"/>
    </source>
</evidence>
<organism evidence="8 9">
    <name type="scientific">Natronosporangium hydrolyticum</name>
    <dbReference type="NCBI Taxonomy" id="2811111"/>
    <lineage>
        <taxon>Bacteria</taxon>
        <taxon>Bacillati</taxon>
        <taxon>Actinomycetota</taxon>
        <taxon>Actinomycetes</taxon>
        <taxon>Micromonosporales</taxon>
        <taxon>Micromonosporaceae</taxon>
        <taxon>Natronosporangium</taxon>
    </lineage>
</organism>
<feature type="transmembrane region" description="Helical" evidence="7">
    <location>
        <begin position="20"/>
        <end position="43"/>
    </location>
</feature>
<dbReference type="SUPFAM" id="SSF103473">
    <property type="entry name" value="MFS general substrate transporter"/>
    <property type="match status" value="1"/>
</dbReference>
<protein>
    <submittedName>
        <fullName evidence="8">MFS transporter</fullName>
    </submittedName>
</protein>
<dbReference type="GO" id="GO:0022857">
    <property type="term" value="F:transmembrane transporter activity"/>
    <property type="evidence" value="ECO:0007669"/>
    <property type="project" value="InterPro"/>
</dbReference>
<feature type="transmembrane region" description="Helical" evidence="7">
    <location>
        <begin position="81"/>
        <end position="103"/>
    </location>
</feature>
<gene>
    <name evidence="8" type="ORF">JQS43_08575</name>
</gene>
<evidence type="ECO:0000256" key="7">
    <source>
        <dbReference type="SAM" id="Phobius"/>
    </source>
</evidence>
<dbReference type="PANTHER" id="PTHR23513:SF6">
    <property type="entry name" value="MAJOR FACILITATOR SUPERFAMILY ASSOCIATED DOMAIN-CONTAINING PROTEIN"/>
    <property type="match status" value="1"/>
</dbReference>
<keyword evidence="9" id="KW-1185">Reference proteome</keyword>
<feature type="transmembrane region" description="Helical" evidence="7">
    <location>
        <begin position="260"/>
        <end position="280"/>
    </location>
</feature>
<dbReference type="Pfam" id="PF07690">
    <property type="entry name" value="MFS_1"/>
    <property type="match status" value="1"/>
</dbReference>
<evidence type="ECO:0000256" key="1">
    <source>
        <dbReference type="ARBA" id="ARBA00004651"/>
    </source>
</evidence>
<dbReference type="GO" id="GO:0005886">
    <property type="term" value="C:plasma membrane"/>
    <property type="evidence" value="ECO:0007669"/>
    <property type="project" value="UniProtKB-SubCell"/>
</dbReference>
<dbReference type="PANTHER" id="PTHR23513">
    <property type="entry name" value="INTEGRAL MEMBRANE EFFLUX PROTEIN-RELATED"/>
    <property type="match status" value="1"/>
</dbReference>
<feature type="transmembrane region" description="Helical" evidence="7">
    <location>
        <begin position="350"/>
        <end position="369"/>
    </location>
</feature>
<keyword evidence="4 7" id="KW-1133">Transmembrane helix</keyword>
<evidence type="ECO:0000313" key="9">
    <source>
        <dbReference type="Proteomes" id="UP000662857"/>
    </source>
</evidence>
<feature type="transmembrane region" description="Helical" evidence="7">
    <location>
        <begin position="153"/>
        <end position="170"/>
    </location>
</feature>
<feature type="transmembrane region" description="Helical" evidence="7">
    <location>
        <begin position="316"/>
        <end position="338"/>
    </location>
</feature>
<feature type="transmembrane region" description="Helical" evidence="7">
    <location>
        <begin position="228"/>
        <end position="254"/>
    </location>
</feature>
<keyword evidence="3 7" id="KW-0812">Transmembrane</keyword>
<evidence type="ECO:0000256" key="6">
    <source>
        <dbReference type="SAM" id="MobiDB-lite"/>
    </source>
</evidence>
<dbReference type="EMBL" id="CP070499">
    <property type="protein sequence ID" value="QSB16328.1"/>
    <property type="molecule type" value="Genomic_DNA"/>
</dbReference>
<dbReference type="Proteomes" id="UP000662857">
    <property type="component" value="Chromosome"/>
</dbReference>
<feature type="transmembrane region" description="Helical" evidence="7">
    <location>
        <begin position="109"/>
        <end position="132"/>
    </location>
</feature>
<keyword evidence="5 7" id="KW-0472">Membrane</keyword>
<evidence type="ECO:0000256" key="2">
    <source>
        <dbReference type="ARBA" id="ARBA00022475"/>
    </source>
</evidence>
<dbReference type="AlphaFoldDB" id="A0A895YQP8"/>
<dbReference type="CDD" id="cd06173">
    <property type="entry name" value="MFS_MefA_like"/>
    <property type="match status" value="1"/>
</dbReference>
<dbReference type="RefSeq" id="WP_239678536.1">
    <property type="nucleotide sequence ID" value="NZ_CP070499.1"/>
</dbReference>
<evidence type="ECO:0000313" key="8">
    <source>
        <dbReference type="EMBL" id="QSB16328.1"/>
    </source>
</evidence>
<feature type="transmembrane region" description="Helical" evidence="7">
    <location>
        <begin position="176"/>
        <end position="195"/>
    </location>
</feature>
<feature type="transmembrane region" description="Helical" evidence="7">
    <location>
        <begin position="403"/>
        <end position="423"/>
    </location>
</feature>
<dbReference type="InterPro" id="IPR011701">
    <property type="entry name" value="MFS"/>
</dbReference>
<feature type="transmembrane region" description="Helical" evidence="7">
    <location>
        <begin position="49"/>
        <end position="74"/>
    </location>
</feature>
<comment type="subcellular location">
    <subcellularLocation>
        <location evidence="1">Cell membrane</location>
        <topology evidence="1">Multi-pass membrane protein</topology>
    </subcellularLocation>
</comment>
<dbReference type="Gene3D" id="1.20.1250.20">
    <property type="entry name" value="MFS general substrate transporter like domains"/>
    <property type="match status" value="1"/>
</dbReference>
<reference evidence="8" key="1">
    <citation type="submission" date="2021-02" db="EMBL/GenBank/DDBJ databases">
        <title>Natrosporangium hydrolyticum gen. nov., sp. nov, a haloalkaliphilic actinobacterium from a soda solonchak soil.</title>
        <authorList>
            <person name="Sorokin D.Y."/>
            <person name="Khijniak T.V."/>
            <person name="Zakharycheva A.P."/>
            <person name="Boueva O.V."/>
            <person name="Ariskina E.V."/>
            <person name="Hahnke R.L."/>
            <person name="Bunk B."/>
            <person name="Sproer C."/>
            <person name="Schumann P."/>
            <person name="Evtushenko L.I."/>
            <person name="Kublanov I.V."/>
        </authorList>
    </citation>
    <scope>NUCLEOTIDE SEQUENCE</scope>
    <source>
        <strain evidence="8">DSM 106523</strain>
    </source>
</reference>
<feature type="region of interest" description="Disordered" evidence="6">
    <location>
        <begin position="431"/>
        <end position="478"/>
    </location>
</feature>
<feature type="compositionally biased region" description="Basic and acidic residues" evidence="6">
    <location>
        <begin position="460"/>
        <end position="472"/>
    </location>
</feature>
<keyword evidence="2" id="KW-1003">Cell membrane</keyword>
<evidence type="ECO:0000256" key="3">
    <source>
        <dbReference type="ARBA" id="ARBA00022692"/>
    </source>
</evidence>
<dbReference type="KEGG" id="nhy:JQS43_08575"/>
<proteinExistence type="predicted"/>
<feature type="transmembrane region" description="Helical" evidence="7">
    <location>
        <begin position="292"/>
        <end position="310"/>
    </location>
</feature>